<sequence length="420" mass="45886">MLQQLSSTSPSETTIVSNDCEKAEDTAQTDDLEFPEGGLQGWSTVIGAMIFQFCSFGYTNAYAVYQDYYARIYIRNASPSAIAWIGSTNGFLVISSGVFVGMLYDRGYFYHLLYGGSFLMSFCLFMLSITQSDHFYQVFLVQGIGLGIGAGLTYVPSVAVVSHYFQKKRPLAMTLVVAGSSIGAVVHPIMLNNLLERLSFRQAVGISAGMITLLLVLACLITRPRLPPPKAKAALFPSIRRFYSEPAYTLLSIGGFMLMLGFYFPLFYFQLDVIKHGLDPRFALYAIVILNGAGVLGRIIPGFFAHSLGVLNMVVASAVGCTVFIFMMMTIKTALSVVMIAILYGFFSGAFITLQIPLIAIMTKDLSELGLRIGVCYAVSSFGTLIGPPIHGALLTNQFVWWQPEIFSGCLTSDDTNSPE</sequence>
<dbReference type="PROSITE" id="PS50850">
    <property type="entry name" value="MFS"/>
    <property type="match status" value="1"/>
</dbReference>
<comment type="caution">
    <text evidence="6">The sequence shown here is derived from an EMBL/GenBank/DDBJ whole genome shotgun (WGS) entry which is preliminary data.</text>
</comment>
<dbReference type="GO" id="GO:0022857">
    <property type="term" value="F:transmembrane transporter activity"/>
    <property type="evidence" value="ECO:0007669"/>
    <property type="project" value="InterPro"/>
</dbReference>
<dbReference type="InterPro" id="IPR011701">
    <property type="entry name" value="MFS"/>
</dbReference>
<dbReference type="GO" id="GO:0016020">
    <property type="term" value="C:membrane"/>
    <property type="evidence" value="ECO:0007669"/>
    <property type="project" value="UniProtKB-SubCell"/>
</dbReference>
<feature type="domain" description="Major facilitator superfamily (MFS) profile" evidence="5">
    <location>
        <begin position="40"/>
        <end position="420"/>
    </location>
</feature>
<evidence type="ECO:0000256" key="1">
    <source>
        <dbReference type="ARBA" id="ARBA00004141"/>
    </source>
</evidence>
<evidence type="ECO:0000313" key="7">
    <source>
        <dbReference type="Proteomes" id="UP000284842"/>
    </source>
</evidence>
<name>A0A409Y7I9_9AGAR</name>
<dbReference type="Gene3D" id="1.20.1250.20">
    <property type="entry name" value="MFS general substrate transporter like domains"/>
    <property type="match status" value="2"/>
</dbReference>
<protein>
    <recommendedName>
        <fullName evidence="5">Major facilitator superfamily (MFS) profile domain-containing protein</fullName>
    </recommendedName>
</protein>
<keyword evidence="4" id="KW-0812">Transmembrane</keyword>
<feature type="transmembrane region" description="Helical" evidence="4">
    <location>
        <begin position="282"/>
        <end position="304"/>
    </location>
</feature>
<dbReference type="InterPro" id="IPR020846">
    <property type="entry name" value="MFS_dom"/>
</dbReference>
<keyword evidence="7" id="KW-1185">Reference proteome</keyword>
<feature type="transmembrane region" description="Helical" evidence="4">
    <location>
        <begin position="203"/>
        <end position="226"/>
    </location>
</feature>
<dbReference type="PANTHER" id="PTHR11360">
    <property type="entry name" value="MONOCARBOXYLATE TRANSPORTER"/>
    <property type="match status" value="1"/>
</dbReference>
<dbReference type="InterPro" id="IPR050327">
    <property type="entry name" value="Proton-linked_MCT"/>
</dbReference>
<dbReference type="AlphaFoldDB" id="A0A409Y7I9"/>
<feature type="transmembrane region" description="Helical" evidence="4">
    <location>
        <begin position="41"/>
        <end position="61"/>
    </location>
</feature>
<comment type="subcellular location">
    <subcellularLocation>
        <location evidence="1">Membrane</location>
        <topology evidence="1">Multi-pass membrane protein</topology>
    </subcellularLocation>
</comment>
<feature type="compositionally biased region" description="Polar residues" evidence="3">
    <location>
        <begin position="1"/>
        <end position="17"/>
    </location>
</feature>
<organism evidence="6 7">
    <name type="scientific">Panaeolus cyanescens</name>
    <dbReference type="NCBI Taxonomy" id="181874"/>
    <lineage>
        <taxon>Eukaryota</taxon>
        <taxon>Fungi</taxon>
        <taxon>Dikarya</taxon>
        <taxon>Basidiomycota</taxon>
        <taxon>Agaricomycotina</taxon>
        <taxon>Agaricomycetes</taxon>
        <taxon>Agaricomycetidae</taxon>
        <taxon>Agaricales</taxon>
        <taxon>Agaricineae</taxon>
        <taxon>Galeropsidaceae</taxon>
        <taxon>Panaeolus</taxon>
    </lineage>
</organism>
<feature type="transmembrane region" description="Helical" evidence="4">
    <location>
        <begin position="81"/>
        <end position="102"/>
    </location>
</feature>
<dbReference type="PANTHER" id="PTHR11360:SF252">
    <property type="entry name" value="MAJOR FACILITATOR SUPERFAMILY (MFS) PROFILE DOMAIN-CONTAINING PROTEIN-RELATED"/>
    <property type="match status" value="1"/>
</dbReference>
<dbReference type="OrthoDB" id="6499973at2759"/>
<dbReference type="InterPro" id="IPR036259">
    <property type="entry name" value="MFS_trans_sf"/>
</dbReference>
<feature type="transmembrane region" description="Helical" evidence="4">
    <location>
        <begin position="310"/>
        <end position="329"/>
    </location>
</feature>
<evidence type="ECO:0000256" key="2">
    <source>
        <dbReference type="ARBA" id="ARBA00006727"/>
    </source>
</evidence>
<accession>A0A409Y7I9</accession>
<feature type="transmembrane region" description="Helical" evidence="4">
    <location>
        <begin position="246"/>
        <end position="270"/>
    </location>
</feature>
<dbReference type="Pfam" id="PF07690">
    <property type="entry name" value="MFS_1"/>
    <property type="match status" value="1"/>
</dbReference>
<comment type="similarity">
    <text evidence="2">Belongs to the major facilitator superfamily. Monocarboxylate porter (TC 2.A.1.13) family.</text>
</comment>
<feature type="transmembrane region" description="Helical" evidence="4">
    <location>
        <begin position="139"/>
        <end position="165"/>
    </location>
</feature>
<keyword evidence="4" id="KW-0472">Membrane</keyword>
<keyword evidence="4" id="KW-1133">Transmembrane helix</keyword>
<proteinExistence type="inferred from homology"/>
<evidence type="ECO:0000256" key="4">
    <source>
        <dbReference type="SAM" id="Phobius"/>
    </source>
</evidence>
<dbReference type="Proteomes" id="UP000284842">
    <property type="component" value="Unassembled WGS sequence"/>
</dbReference>
<evidence type="ECO:0000313" key="6">
    <source>
        <dbReference type="EMBL" id="PPQ98970.1"/>
    </source>
</evidence>
<evidence type="ECO:0000256" key="3">
    <source>
        <dbReference type="SAM" id="MobiDB-lite"/>
    </source>
</evidence>
<dbReference type="SUPFAM" id="SSF103473">
    <property type="entry name" value="MFS general substrate transporter"/>
    <property type="match status" value="1"/>
</dbReference>
<dbReference type="InParanoid" id="A0A409Y7I9"/>
<evidence type="ECO:0000259" key="5">
    <source>
        <dbReference type="PROSITE" id="PS50850"/>
    </source>
</evidence>
<feature type="region of interest" description="Disordered" evidence="3">
    <location>
        <begin position="1"/>
        <end position="20"/>
    </location>
</feature>
<dbReference type="EMBL" id="NHTK01001372">
    <property type="protein sequence ID" value="PPQ98970.1"/>
    <property type="molecule type" value="Genomic_DNA"/>
</dbReference>
<feature type="transmembrane region" description="Helical" evidence="4">
    <location>
        <begin position="108"/>
        <end position="127"/>
    </location>
</feature>
<feature type="transmembrane region" description="Helical" evidence="4">
    <location>
        <begin position="171"/>
        <end position="191"/>
    </location>
</feature>
<gene>
    <name evidence="6" type="ORF">CVT24_003466</name>
</gene>
<feature type="transmembrane region" description="Helical" evidence="4">
    <location>
        <begin position="341"/>
        <end position="363"/>
    </location>
</feature>
<reference evidence="6 7" key="1">
    <citation type="journal article" date="2018" name="Evol. Lett.">
        <title>Horizontal gene cluster transfer increased hallucinogenic mushroom diversity.</title>
        <authorList>
            <person name="Reynolds H.T."/>
            <person name="Vijayakumar V."/>
            <person name="Gluck-Thaler E."/>
            <person name="Korotkin H.B."/>
            <person name="Matheny P.B."/>
            <person name="Slot J.C."/>
        </authorList>
    </citation>
    <scope>NUCLEOTIDE SEQUENCE [LARGE SCALE GENOMIC DNA]</scope>
    <source>
        <strain evidence="6 7">2629</strain>
    </source>
</reference>